<dbReference type="GeneID" id="2943425"/>
<name>Q6JPD8_NPVNC</name>
<sequence length="116" mass="13081">MNVSFDVLWSRNTTDRGKMLSNISPQQEITDLLANMYTTEKETIALNTEHFTSFLNFLKDIANRSDFVSINNVRNAEKSTHSDAMPQLEIQNVSPNVINLQGSTVNPFNGEIESET</sequence>
<evidence type="ECO:0000313" key="1">
    <source>
        <dbReference type="EMBL" id="AAQ99113.1"/>
    </source>
</evidence>
<dbReference type="Proteomes" id="UP000008776">
    <property type="component" value="Segment"/>
</dbReference>
<dbReference type="EMBL" id="AY349019">
    <property type="protein sequence ID" value="AAQ99113.1"/>
    <property type="molecule type" value="Genomic_DNA"/>
</dbReference>
<reference evidence="1 2" key="1">
    <citation type="journal article" date="2004" name="J. Virol.">
        <title>Sequence and organization of the Neodiprion lecontei nucleopolyhedrovirus genome.</title>
        <authorList>
            <person name="Lauzon H.A.M."/>
            <person name="Lucarotti C.J."/>
            <person name="Krell P.J."/>
            <person name="Feng Q."/>
            <person name="Retnakaran A."/>
            <person name="Arif B.M."/>
        </authorList>
    </citation>
    <scope>NUCLEOTIDE SEQUENCE [LARGE SCALE GENOMIC DNA]</scope>
    <source>
        <strain evidence="2">Canada</strain>
    </source>
</reference>
<accession>Q6JPD8</accession>
<proteinExistence type="predicted"/>
<keyword evidence="2" id="KW-1185">Reference proteome</keyword>
<protein>
    <submittedName>
        <fullName evidence="1">Uncharacterized protein</fullName>
    </submittedName>
</protein>
<dbReference type="KEGG" id="vg:2943425"/>
<organism evidence="1 2">
    <name type="scientific">Neodiprion lecontei nucleopolyhedrovirus (strain Canada)</name>
    <name type="common">NeleNPV</name>
    <dbReference type="NCBI Taxonomy" id="654906"/>
    <lineage>
        <taxon>Viruses</taxon>
        <taxon>Viruses incertae sedis</taxon>
        <taxon>Naldaviricetes</taxon>
        <taxon>Lefavirales</taxon>
        <taxon>Baculoviridae</taxon>
        <taxon>Gammabaculovirus</taxon>
        <taxon>Gammabaculovirus nelecontei</taxon>
    </lineage>
</organism>
<evidence type="ECO:0000313" key="2">
    <source>
        <dbReference type="Proteomes" id="UP000008776"/>
    </source>
</evidence>
<organismHost>
    <name type="scientific">Neodiprion lecontei</name>
    <name type="common">Redheaded pine sawfly</name>
    <dbReference type="NCBI Taxonomy" id="441921"/>
</organismHost>
<dbReference type="RefSeq" id="YP_025230.1">
    <property type="nucleotide sequence ID" value="NC_005906.1"/>
</dbReference>